<sequence length="93" mass="10576">MTDTTSALSIEQRRDILVRELKKYRGDGYAVDVSPDGLTATLTRRKRINPLVFVILAIFTLGIALIWFAFRAANRKTETVILRVDERGKIIRA</sequence>
<dbReference type="KEGG" id="vg:54993731"/>
<feature type="transmembrane region" description="Helical" evidence="1">
    <location>
        <begin position="51"/>
        <end position="70"/>
    </location>
</feature>
<evidence type="ECO:0000313" key="3">
    <source>
        <dbReference type="Proteomes" id="UP000251243"/>
    </source>
</evidence>
<keyword evidence="1" id="KW-1133">Transmembrane helix</keyword>
<proteinExistence type="predicted"/>
<gene>
    <name evidence="2" type="primary">48</name>
    <name evidence="2" type="ORF">SEA_ZETA1847_48</name>
</gene>
<keyword evidence="1" id="KW-0472">Membrane</keyword>
<reference evidence="3" key="1">
    <citation type="submission" date="2018-04" db="EMBL/GenBank/DDBJ databases">
        <authorList>
            <person name="Go L.Y."/>
            <person name="Mitchell J.A."/>
        </authorList>
    </citation>
    <scope>NUCLEOTIDE SEQUENCE [LARGE SCALE GENOMIC DNA]</scope>
</reference>
<dbReference type="GeneID" id="54993731"/>
<keyword evidence="1" id="KW-0812">Transmembrane</keyword>
<dbReference type="Proteomes" id="UP000251243">
    <property type="component" value="Segment"/>
</dbReference>
<evidence type="ECO:0000256" key="1">
    <source>
        <dbReference type="SAM" id="Phobius"/>
    </source>
</evidence>
<evidence type="ECO:0000313" key="2">
    <source>
        <dbReference type="EMBL" id="AWY06682.1"/>
    </source>
</evidence>
<dbReference type="RefSeq" id="YP_009803171.1">
    <property type="nucleotide sequence ID" value="NC_047992.1"/>
</dbReference>
<keyword evidence="3" id="KW-1185">Reference proteome</keyword>
<accession>A0A2Z4Q9D9</accession>
<organism evidence="2 3">
    <name type="scientific">Microbacterium phage Zeta1847</name>
    <dbReference type="NCBI Taxonomy" id="2201444"/>
    <lineage>
        <taxon>Viruses</taxon>
        <taxon>Duplodnaviria</taxon>
        <taxon>Heunggongvirae</taxon>
        <taxon>Uroviricota</taxon>
        <taxon>Caudoviricetes</taxon>
        <taxon>Casidaviridae</taxon>
        <taxon>Zetavirus</taxon>
        <taxon>Zetavirus zeta1847</taxon>
    </lineage>
</organism>
<protein>
    <submittedName>
        <fullName evidence="2">Uncharacterized protein</fullName>
    </submittedName>
</protein>
<dbReference type="EMBL" id="MH271320">
    <property type="protein sequence ID" value="AWY06682.1"/>
    <property type="molecule type" value="Genomic_DNA"/>
</dbReference>
<name>A0A2Z4Q9D9_9CAUD</name>